<dbReference type="Proteomes" id="UP000271010">
    <property type="component" value="Unassembled WGS sequence"/>
</dbReference>
<keyword evidence="1" id="KW-0677">Repeat</keyword>
<reference evidence="3 4" key="1">
    <citation type="submission" date="2018-11" db="EMBL/GenBank/DDBJ databases">
        <title>Rufibacter latericius sp. nov., isolated from water in Baiyang Lake.</title>
        <authorList>
            <person name="Yang Y."/>
        </authorList>
    </citation>
    <scope>NUCLEOTIDE SEQUENCE [LARGE SCALE GENOMIC DNA]</scope>
    <source>
        <strain evidence="3 4">MCC P1</strain>
    </source>
</reference>
<dbReference type="GO" id="GO:0016787">
    <property type="term" value="F:hydrolase activity"/>
    <property type="evidence" value="ECO:0007669"/>
    <property type="project" value="UniProtKB-KW"/>
</dbReference>
<dbReference type="AlphaFoldDB" id="A0A3M9N6E8"/>
<feature type="domain" description="Sortilin N-terminal" evidence="2">
    <location>
        <begin position="133"/>
        <end position="258"/>
    </location>
</feature>
<dbReference type="PANTHER" id="PTHR12106:SF27">
    <property type="entry name" value="SORTILIN-RELATED RECEPTOR"/>
    <property type="match status" value="1"/>
</dbReference>
<dbReference type="EMBL" id="RJJE01000001">
    <property type="protein sequence ID" value="RNI33306.1"/>
    <property type="molecule type" value="Genomic_DNA"/>
</dbReference>
<dbReference type="InterPro" id="IPR050310">
    <property type="entry name" value="VPS10-sortilin"/>
</dbReference>
<gene>
    <name evidence="3" type="ORF">EFA69_01795</name>
</gene>
<evidence type="ECO:0000313" key="4">
    <source>
        <dbReference type="Proteomes" id="UP000271010"/>
    </source>
</evidence>
<dbReference type="InterPro" id="IPR031778">
    <property type="entry name" value="Sortilin_N"/>
</dbReference>
<accession>A0A3M9N6E8</accession>
<evidence type="ECO:0000259" key="2">
    <source>
        <dbReference type="Pfam" id="PF15902"/>
    </source>
</evidence>
<dbReference type="PANTHER" id="PTHR12106">
    <property type="entry name" value="SORTILIN RELATED"/>
    <property type="match status" value="1"/>
</dbReference>
<dbReference type="SUPFAM" id="SSF110296">
    <property type="entry name" value="Oligoxyloglucan reducing end-specific cellobiohydrolase"/>
    <property type="match status" value="2"/>
</dbReference>
<name>A0A3M9N6E8_9BACT</name>
<dbReference type="OrthoDB" id="9757809at2"/>
<dbReference type="Pfam" id="PF15902">
    <property type="entry name" value="Sortilin-Vps10"/>
    <property type="match status" value="2"/>
</dbReference>
<evidence type="ECO:0000256" key="1">
    <source>
        <dbReference type="ARBA" id="ARBA00022737"/>
    </source>
</evidence>
<comment type="caution">
    <text evidence="3">The sequence shown here is derived from an EMBL/GenBank/DDBJ whole genome shotgun (WGS) entry which is preliminary data.</text>
</comment>
<dbReference type="InterPro" id="IPR015943">
    <property type="entry name" value="WD40/YVTN_repeat-like_dom_sf"/>
</dbReference>
<keyword evidence="4" id="KW-1185">Reference proteome</keyword>
<feature type="domain" description="Sortilin N-terminal" evidence="2">
    <location>
        <begin position="721"/>
        <end position="803"/>
    </location>
</feature>
<evidence type="ECO:0000313" key="3">
    <source>
        <dbReference type="EMBL" id="RNI33306.1"/>
    </source>
</evidence>
<proteinExistence type="predicted"/>
<dbReference type="CDD" id="cd15482">
    <property type="entry name" value="Sialidase_non-viral"/>
    <property type="match status" value="1"/>
</dbReference>
<organism evidence="3 4">
    <name type="scientific">Rufibacter immobilis</name>
    <dbReference type="NCBI Taxonomy" id="1348778"/>
    <lineage>
        <taxon>Bacteria</taxon>
        <taxon>Pseudomonadati</taxon>
        <taxon>Bacteroidota</taxon>
        <taxon>Cytophagia</taxon>
        <taxon>Cytophagales</taxon>
        <taxon>Hymenobacteraceae</taxon>
        <taxon>Rufibacter</taxon>
    </lineage>
</organism>
<protein>
    <submittedName>
        <fullName evidence="3">Glycosyl hydrolase</fullName>
    </submittedName>
</protein>
<keyword evidence="3" id="KW-0378">Hydrolase</keyword>
<dbReference type="Gene3D" id="2.130.10.10">
    <property type="entry name" value="YVTN repeat-like/Quinoprotein amine dehydrogenase"/>
    <property type="match status" value="5"/>
</dbReference>
<sequence length="966" mass="106863">MGLLSLPVLAQKKEKQPPFTPAKARLEGYEQRLKLQQNSLVGNLPFRNVGPTVMSGRVVDVEVNPADPTQFYVAYASGGLWRTTNNGISFEPLFDREAVMTLGDVAVDWKTNTIWAGTGESNSSRSSYSGMGIYKSQDGGKTWQYKGLPESQHIGRIMLHPTDPNVAWVAAVGHLYSANPERGIYKTTDGGTTWKHVLKGADDNTGAVDLVIDPANPNTLYASMWHRQRRAWNFVESGSGSGIFKSTNGGETWQRVTGGSSGFPGGEGIGRIGLSIFPQNPNILYASVDNQDLRQEVKAAPATGKKLRKEQFRDFTKEDFLKLDDATLNTFLDENNFPRQYTARSVKELVRSEQIRPVALSDFLVDANSLMIETPVTGAQVYRSDNGGQIWKKTHEGYIDDLYYTYGYYFGVIRVSPLNPDHVYVLGVPLLKSEDAGKTWREISGDNVHSDHQDMWVSPHRAGHLVNGNDGGINITYDDGKTWFKANTPAVGQFYSVAVDMATPYQVYGGLQDNGVWGGPSSYQASSAWTENGRYPYQRLGGGDGMMVQVDFRDNNIVYTGSQYGAYFRLNKATGQRLSIQPKHQLGERPLRFNWESPILLSRHNQDVLYFGSNKFHRSLNKGENMEALSGDLTKGGRKGDVGYGTLTTIEESPKKFGLLYTGSDDGLIHVSRDGGYSWTKISDKLPQDMWISGLAASAEQEGTVYATLNGYRWDDFTPYLYVSQDYGKTWKRLGTDLPKEPLNVVKEDPKNPNILYVGSDNGLYVSLDKGKTFQALGGDGLPAVAVHDLAIHPRENDLVVGTHGRSIYIGNVAHLQQLTPEVQKKGVHAFPFNAPQYSERWGQKFGAWSEAFAPAVTIPFYVNAAGTTTVRVKTEKGQVLKELRDQSERGLNYVSYDFTLDAAHAAAYEQALNEGRKAGEPVKVTPAANAQLYLKPGKYVVEVEANGAKVTQDFTLKAPERRGRE</sequence>